<evidence type="ECO:0000313" key="4">
    <source>
        <dbReference type="Proteomes" id="UP000518752"/>
    </source>
</evidence>
<gene>
    <name evidence="3" type="ORF">D9757_003812</name>
</gene>
<feature type="transmembrane region" description="Helical" evidence="2">
    <location>
        <begin position="38"/>
        <end position="58"/>
    </location>
</feature>
<name>A0A8H5MDM0_9AGAR</name>
<feature type="transmembrane region" description="Helical" evidence="2">
    <location>
        <begin position="490"/>
        <end position="514"/>
    </location>
</feature>
<dbReference type="OrthoDB" id="3256745at2759"/>
<reference evidence="3 4" key="1">
    <citation type="journal article" date="2020" name="ISME J.">
        <title>Uncovering the hidden diversity of litter-decomposition mechanisms in mushroom-forming fungi.</title>
        <authorList>
            <person name="Floudas D."/>
            <person name="Bentzer J."/>
            <person name="Ahren D."/>
            <person name="Johansson T."/>
            <person name="Persson P."/>
            <person name="Tunlid A."/>
        </authorList>
    </citation>
    <scope>NUCLEOTIDE SEQUENCE [LARGE SCALE GENOMIC DNA]</scope>
    <source>
        <strain evidence="3 4">CBS 406.79</strain>
    </source>
</reference>
<evidence type="ECO:0000256" key="2">
    <source>
        <dbReference type="SAM" id="Phobius"/>
    </source>
</evidence>
<feature type="region of interest" description="Disordered" evidence="1">
    <location>
        <begin position="232"/>
        <end position="258"/>
    </location>
</feature>
<accession>A0A8H5MDM0</accession>
<feature type="transmembrane region" description="Helical" evidence="2">
    <location>
        <begin position="78"/>
        <end position="100"/>
    </location>
</feature>
<dbReference type="PROSITE" id="PS51257">
    <property type="entry name" value="PROKAR_LIPOPROTEIN"/>
    <property type="match status" value="1"/>
</dbReference>
<feature type="compositionally biased region" description="Gly residues" evidence="1">
    <location>
        <begin position="406"/>
        <end position="417"/>
    </location>
</feature>
<proteinExistence type="predicted"/>
<feature type="compositionally biased region" description="Polar residues" evidence="1">
    <location>
        <begin position="339"/>
        <end position="350"/>
    </location>
</feature>
<feature type="compositionally biased region" description="Pro residues" evidence="1">
    <location>
        <begin position="237"/>
        <end position="252"/>
    </location>
</feature>
<dbReference type="PANTHER" id="PTHR42115">
    <property type="entry name" value="BETA-SYNTHASE (BETA-THIONASE), PUTATIVE (AFU_ORTHOLOGUE AFUA_3G08420)-RELATED"/>
    <property type="match status" value="1"/>
</dbReference>
<feature type="compositionally biased region" description="Polar residues" evidence="1">
    <location>
        <begin position="293"/>
        <end position="309"/>
    </location>
</feature>
<feature type="region of interest" description="Disordered" evidence="1">
    <location>
        <begin position="382"/>
        <end position="420"/>
    </location>
</feature>
<feature type="transmembrane region" description="Helical" evidence="2">
    <location>
        <begin position="526"/>
        <end position="545"/>
    </location>
</feature>
<dbReference type="Gene3D" id="3.10.580.10">
    <property type="entry name" value="CBS-domain"/>
    <property type="match status" value="1"/>
</dbReference>
<dbReference type="EMBL" id="JAACJN010000017">
    <property type="protein sequence ID" value="KAF5390024.1"/>
    <property type="molecule type" value="Genomic_DNA"/>
</dbReference>
<protein>
    <submittedName>
        <fullName evidence="3">Uncharacterized protein</fullName>
    </submittedName>
</protein>
<keyword evidence="2" id="KW-0472">Membrane</keyword>
<feature type="region of interest" description="Disordered" evidence="1">
    <location>
        <begin position="290"/>
        <end position="350"/>
    </location>
</feature>
<keyword evidence="2" id="KW-1133">Transmembrane helix</keyword>
<sequence>MLLHALKIIWFALSLSGLISCWAVLSAFAVAIRSYRLAILYCIGCTILHGMFCLGLIWRMDPFLMPRSFCIAQTLLFALSSYLLTGVCATFSMITSLAILRPGVWDINVIRSTTWPTSYTFTLIIFPALAWIPQITAVLKLEAAQPAEGFSCDANKPEWQVVRFLGYAGTPLVFSLPFSCLALMAVARMSRTQQRLVQRSRINLDPDFDIDSTNLTSLPLKRTRHKDIANMLGSPRISPPPIPTPRALPSPSPSSCLRSSIPPTVLTFTLGGDDPDTAHSFITVDSQGDDDSFASSAFPTFAPPSTSITPPNPRESPGHDIFIFLDGSRPNHRHDESHSPQAQITRYSPTTGWTWNDNRHNDNADQCFSSAGEESINWSQDQLRNENHHSSNTDAETEPESHGKGGYEFGQKGGLGEGGEEDLDIVEEPRRSWEGGHSSFQFITRSLRKNSPAIPSPFSNRKRIFSTFPLTRTPSKGLHSSETPGNIRPAIWRIIIFQLAFTVILILACISTLIDVITKRSQPAPFGTQHIGLLLTVWGPVFIFGRQGLDYMVKFKRTSSEPYTLITPLTSLDELEKFLQTNIFALVTDTQRKFVLAVATMQDLQQFVSRRGF</sequence>
<dbReference type="AlphaFoldDB" id="A0A8H5MDM0"/>
<evidence type="ECO:0000256" key="1">
    <source>
        <dbReference type="SAM" id="MobiDB-lite"/>
    </source>
</evidence>
<keyword evidence="2" id="KW-0812">Transmembrane</keyword>
<evidence type="ECO:0000313" key="3">
    <source>
        <dbReference type="EMBL" id="KAF5390024.1"/>
    </source>
</evidence>
<dbReference type="Proteomes" id="UP000518752">
    <property type="component" value="Unassembled WGS sequence"/>
</dbReference>
<comment type="caution">
    <text evidence="3">The sequence shown here is derived from an EMBL/GenBank/DDBJ whole genome shotgun (WGS) entry which is preliminary data.</text>
</comment>
<feature type="transmembrane region" description="Helical" evidence="2">
    <location>
        <begin position="112"/>
        <end position="132"/>
    </location>
</feature>
<organism evidence="3 4">
    <name type="scientific">Collybiopsis confluens</name>
    <dbReference type="NCBI Taxonomy" id="2823264"/>
    <lineage>
        <taxon>Eukaryota</taxon>
        <taxon>Fungi</taxon>
        <taxon>Dikarya</taxon>
        <taxon>Basidiomycota</taxon>
        <taxon>Agaricomycotina</taxon>
        <taxon>Agaricomycetes</taxon>
        <taxon>Agaricomycetidae</taxon>
        <taxon>Agaricales</taxon>
        <taxon>Marasmiineae</taxon>
        <taxon>Omphalotaceae</taxon>
        <taxon>Collybiopsis</taxon>
    </lineage>
</organism>
<feature type="transmembrane region" description="Helical" evidence="2">
    <location>
        <begin position="6"/>
        <end position="31"/>
    </location>
</feature>
<dbReference type="InterPro" id="IPR046342">
    <property type="entry name" value="CBS_dom_sf"/>
</dbReference>
<keyword evidence="4" id="KW-1185">Reference proteome</keyword>
<feature type="transmembrane region" description="Helical" evidence="2">
    <location>
        <begin position="164"/>
        <end position="186"/>
    </location>
</feature>
<dbReference type="PANTHER" id="PTHR42115:SF1">
    <property type="entry name" value="BETA-SYNTHASE (BETA-THIONASE), PUTATIVE (AFU_ORTHOLOGUE AFUA_3G08420)-RELATED"/>
    <property type="match status" value="1"/>
</dbReference>